<comment type="caution">
    <text evidence="3">The sequence shown here is derived from an EMBL/GenBank/DDBJ whole genome shotgun (WGS) entry which is preliminary data.</text>
</comment>
<gene>
    <name evidence="3" type="ORF">K7432_010008</name>
</gene>
<dbReference type="EMBL" id="JASJQH010000657">
    <property type="protein sequence ID" value="KAK9763375.1"/>
    <property type="molecule type" value="Genomic_DNA"/>
</dbReference>
<feature type="signal peptide" evidence="2">
    <location>
        <begin position="1"/>
        <end position="21"/>
    </location>
</feature>
<proteinExistence type="predicted"/>
<sequence>MYGSTFFLVLSLLGLIPGMLSQLVTPSVSSINPLVTTRPSCSASNVMELCIHTNTEKQAGCVTFPDPRLCQCQYQHAVVTCYDLCKGDIGSTGSRPRAEGDIVTLCQGYNTSQIFPSQQSNPLAPSSAIPSSPSKATGGPGVSGVSNTATSVSLWTTEYCVDLIAMLTLFTSFVYLI</sequence>
<evidence type="ECO:0000313" key="4">
    <source>
        <dbReference type="Proteomes" id="UP001479436"/>
    </source>
</evidence>
<evidence type="ECO:0000256" key="2">
    <source>
        <dbReference type="SAM" id="SignalP"/>
    </source>
</evidence>
<accession>A0ABR2WPF4</accession>
<dbReference type="Proteomes" id="UP001479436">
    <property type="component" value="Unassembled WGS sequence"/>
</dbReference>
<name>A0ABR2WPF4_9FUNG</name>
<keyword evidence="2" id="KW-0732">Signal</keyword>
<organism evidence="3 4">
    <name type="scientific">Basidiobolus ranarum</name>
    <dbReference type="NCBI Taxonomy" id="34480"/>
    <lineage>
        <taxon>Eukaryota</taxon>
        <taxon>Fungi</taxon>
        <taxon>Fungi incertae sedis</taxon>
        <taxon>Zoopagomycota</taxon>
        <taxon>Entomophthoromycotina</taxon>
        <taxon>Basidiobolomycetes</taxon>
        <taxon>Basidiobolales</taxon>
        <taxon>Basidiobolaceae</taxon>
        <taxon>Basidiobolus</taxon>
    </lineage>
</organism>
<reference evidence="3 4" key="1">
    <citation type="submission" date="2023-04" db="EMBL/GenBank/DDBJ databases">
        <title>Genome of Basidiobolus ranarum AG-B5.</title>
        <authorList>
            <person name="Stajich J.E."/>
            <person name="Carter-House D."/>
            <person name="Gryganskyi A."/>
        </authorList>
    </citation>
    <scope>NUCLEOTIDE SEQUENCE [LARGE SCALE GENOMIC DNA]</scope>
    <source>
        <strain evidence="3 4">AG-B5</strain>
    </source>
</reference>
<protein>
    <submittedName>
        <fullName evidence="3">Uncharacterized protein</fullName>
    </submittedName>
</protein>
<keyword evidence="4" id="KW-1185">Reference proteome</keyword>
<evidence type="ECO:0000256" key="1">
    <source>
        <dbReference type="SAM" id="MobiDB-lite"/>
    </source>
</evidence>
<feature type="region of interest" description="Disordered" evidence="1">
    <location>
        <begin position="116"/>
        <end position="145"/>
    </location>
</feature>
<feature type="chain" id="PRO_5047522305" evidence="2">
    <location>
        <begin position="22"/>
        <end position="177"/>
    </location>
</feature>
<feature type="compositionally biased region" description="Low complexity" evidence="1">
    <location>
        <begin position="120"/>
        <end position="136"/>
    </location>
</feature>
<evidence type="ECO:0000313" key="3">
    <source>
        <dbReference type="EMBL" id="KAK9763375.1"/>
    </source>
</evidence>